<dbReference type="AlphaFoldDB" id="Q6IKX2"/>
<proteinExistence type="predicted"/>
<feature type="compositionally biased region" description="Polar residues" evidence="1">
    <location>
        <begin position="87"/>
        <end position="97"/>
    </location>
</feature>
<sequence length="135" mass="15379">MKKYKKRRRKDLAELVDVLVEQAQRFPACSLQSKIYPQSEGETLFALDFINRKTSTQVSVSLGPAGGGFDGDDWSGRDRDWKTFKTRAQTHGPSQALKNEEQTAEARNKAEEHKFPKTKFESKSNFIHIMNTPST</sequence>
<feature type="compositionally biased region" description="Basic and acidic residues" evidence="1">
    <location>
        <begin position="98"/>
        <end position="117"/>
    </location>
</feature>
<feature type="region of interest" description="Disordered" evidence="1">
    <location>
        <begin position="87"/>
        <end position="117"/>
    </location>
</feature>
<protein>
    <submittedName>
        <fullName evidence="2">HDC11206</fullName>
    </submittedName>
</protein>
<evidence type="ECO:0000256" key="1">
    <source>
        <dbReference type="SAM" id="MobiDB-lite"/>
    </source>
</evidence>
<name>Q6IKX2_DROME</name>
<gene>
    <name evidence="2" type="ORF">HDC11206</name>
</gene>
<dbReference type="EMBL" id="BK002244">
    <property type="protein sequence ID" value="DAA03087.1"/>
    <property type="molecule type" value="Genomic_DNA"/>
</dbReference>
<reference evidence="2" key="1">
    <citation type="journal article" date="2003" name="Genome Biol.">
        <title>An integrated gene annotation and transcriptional profiling approach towards the full gene content of the Drosophila genome.</title>
        <authorList>
            <person name="Hild M."/>
            <person name="Beckmann B."/>
            <person name="Haas S.A."/>
            <person name="Koch B."/>
            <person name="Solovyev V."/>
            <person name="Busold C."/>
            <person name="Fellenberg K."/>
            <person name="Boutros M."/>
            <person name="Vingron M."/>
            <person name="Sauer F."/>
            <person name="Hoheisel J.D."/>
            <person name="Paro R."/>
        </authorList>
    </citation>
    <scope>NUCLEOTIDE SEQUENCE</scope>
</reference>
<accession>Q6IKX2</accession>
<organism evidence="2">
    <name type="scientific">Drosophila melanogaster</name>
    <name type="common">Fruit fly</name>
    <dbReference type="NCBI Taxonomy" id="7227"/>
    <lineage>
        <taxon>Eukaryota</taxon>
        <taxon>Metazoa</taxon>
        <taxon>Ecdysozoa</taxon>
        <taxon>Arthropoda</taxon>
        <taxon>Hexapoda</taxon>
        <taxon>Insecta</taxon>
        <taxon>Pterygota</taxon>
        <taxon>Neoptera</taxon>
        <taxon>Endopterygota</taxon>
        <taxon>Diptera</taxon>
        <taxon>Brachycera</taxon>
        <taxon>Muscomorpha</taxon>
        <taxon>Ephydroidea</taxon>
        <taxon>Drosophilidae</taxon>
        <taxon>Drosophila</taxon>
        <taxon>Sophophora</taxon>
    </lineage>
</organism>
<evidence type="ECO:0000313" key="2">
    <source>
        <dbReference type="EMBL" id="DAA03087.1"/>
    </source>
</evidence>